<name>A0A3R7PVG9_PENVA</name>
<dbReference type="EMBL" id="QCYY01001411">
    <property type="protein sequence ID" value="ROT78231.1"/>
    <property type="molecule type" value="Genomic_DNA"/>
</dbReference>
<feature type="region of interest" description="Disordered" evidence="1">
    <location>
        <begin position="206"/>
        <end position="226"/>
    </location>
</feature>
<accession>A0A3R7PVG9</accession>
<feature type="region of interest" description="Disordered" evidence="1">
    <location>
        <begin position="80"/>
        <end position="160"/>
    </location>
</feature>
<reference evidence="2 3" key="2">
    <citation type="submission" date="2019-01" db="EMBL/GenBank/DDBJ databases">
        <title>The decoding of complex shrimp genome reveals the adaptation for benthos swimmer, frequently molting mechanism and breeding impact on genome.</title>
        <authorList>
            <person name="Sun Y."/>
            <person name="Gao Y."/>
            <person name="Yu Y."/>
        </authorList>
    </citation>
    <scope>NUCLEOTIDE SEQUENCE [LARGE SCALE GENOMIC DNA]</scope>
    <source>
        <tissue evidence="2">Muscle</tissue>
    </source>
</reference>
<reference evidence="2 3" key="1">
    <citation type="submission" date="2018-04" db="EMBL/GenBank/DDBJ databases">
        <authorList>
            <person name="Zhang X."/>
            <person name="Yuan J."/>
            <person name="Li F."/>
            <person name="Xiang J."/>
        </authorList>
    </citation>
    <scope>NUCLEOTIDE SEQUENCE [LARGE SCALE GENOMIC DNA]</scope>
    <source>
        <tissue evidence="2">Muscle</tissue>
    </source>
</reference>
<keyword evidence="3" id="KW-1185">Reference proteome</keyword>
<feature type="region of interest" description="Disordered" evidence="1">
    <location>
        <begin position="242"/>
        <end position="311"/>
    </location>
</feature>
<evidence type="ECO:0000313" key="2">
    <source>
        <dbReference type="EMBL" id="ROT78231.1"/>
    </source>
</evidence>
<proteinExistence type="predicted"/>
<dbReference type="Proteomes" id="UP000283509">
    <property type="component" value="Unassembled WGS sequence"/>
</dbReference>
<dbReference type="AlphaFoldDB" id="A0A3R7PVG9"/>
<evidence type="ECO:0000313" key="3">
    <source>
        <dbReference type="Proteomes" id="UP000283509"/>
    </source>
</evidence>
<feature type="compositionally biased region" description="Polar residues" evidence="1">
    <location>
        <begin position="97"/>
        <end position="106"/>
    </location>
</feature>
<evidence type="ECO:0000256" key="1">
    <source>
        <dbReference type="SAM" id="MobiDB-lite"/>
    </source>
</evidence>
<organism evidence="2 3">
    <name type="scientific">Penaeus vannamei</name>
    <name type="common">Whiteleg shrimp</name>
    <name type="synonym">Litopenaeus vannamei</name>
    <dbReference type="NCBI Taxonomy" id="6689"/>
    <lineage>
        <taxon>Eukaryota</taxon>
        <taxon>Metazoa</taxon>
        <taxon>Ecdysozoa</taxon>
        <taxon>Arthropoda</taxon>
        <taxon>Crustacea</taxon>
        <taxon>Multicrustacea</taxon>
        <taxon>Malacostraca</taxon>
        <taxon>Eumalacostraca</taxon>
        <taxon>Eucarida</taxon>
        <taxon>Decapoda</taxon>
        <taxon>Dendrobranchiata</taxon>
        <taxon>Penaeoidea</taxon>
        <taxon>Penaeidae</taxon>
        <taxon>Penaeus</taxon>
    </lineage>
</organism>
<comment type="caution">
    <text evidence="2">The sequence shown here is derived from an EMBL/GenBank/DDBJ whole genome shotgun (WGS) entry which is preliminary data.</text>
</comment>
<gene>
    <name evidence="2" type="ORF">C7M84_003062</name>
</gene>
<protein>
    <submittedName>
        <fullName evidence="2">Uncharacterized protein</fullName>
    </submittedName>
</protein>
<feature type="compositionally biased region" description="Basic and acidic residues" evidence="1">
    <location>
        <begin position="125"/>
        <end position="139"/>
    </location>
</feature>
<feature type="compositionally biased region" description="Polar residues" evidence="1">
    <location>
        <begin position="144"/>
        <end position="160"/>
    </location>
</feature>
<feature type="compositionally biased region" description="Polar residues" evidence="1">
    <location>
        <begin position="208"/>
        <end position="217"/>
    </location>
</feature>
<sequence length="631" mass="69548">MGMRDGVVGGDVDIQAFVGKWGKTVGESAYVVRPSKSQHTLSDRRRVSIRCQTVEESAYVQSKSQHTVVAVEESAYVVRPSKSQHTLSDRRDRRCQIESQQRCQTVEESDRPVGESAYVVRPSKSGRDDRQKSKFEESHVFPPSKSQHTLSGPSKSQPYRCQTVESQHTFVHRPVVRPSKSQHTLSGRRRVSIRCQTVGESAYVVRPSKSQHTLSEQSRVDTCPDRRRVSITLSDRRKATTLSGCRRSQHNSLSDLEESAYTATPSSATCSRKGRNSPPQRQRAIRPGPKAYNPQPPEKGSSPTLASPAASGGWGRVVRLGGDLRLEGEVKDLSSLPLIVSSHSLSPSSLSSPPSSPPFISSIHPFLPLSSLFLFSFTLSLFSFPPSPFLFVPFRLFSFTLSLSLPLCPFSSFLIHSLPLPLSSSSIFTPFHLFPFSLFPSYPFAEDHLRNLPSSFSSLLPAFPPIRFTHSLHYFSSLLPLLPFLLPSPPLHYLIPSLLPSPPFTPTFFIPCLFPPFLLPFRSLPFTSDSLPPFLPSPSYLFASLPSFLLSPFSPPSLPAPSLLSPQTLSSPSLPYCLLPFPLTQTPSLLPPFPSPSLTPSIPFPCPSLSDLPSPLRPSLCIAIHDDALIT</sequence>
<feature type="compositionally biased region" description="Basic and acidic residues" evidence="1">
    <location>
        <begin position="87"/>
        <end position="96"/>
    </location>
</feature>
<feature type="compositionally biased region" description="Polar residues" evidence="1">
    <location>
        <begin position="261"/>
        <end position="270"/>
    </location>
</feature>